<proteinExistence type="predicted"/>
<comment type="caution">
    <text evidence="2">The sequence shown here is derived from an EMBL/GenBank/DDBJ whole genome shotgun (WGS) entry which is preliminary data.</text>
</comment>
<evidence type="ECO:0008006" key="4">
    <source>
        <dbReference type="Google" id="ProtNLM"/>
    </source>
</evidence>
<dbReference type="Proteomes" id="UP001580430">
    <property type="component" value="Unassembled WGS sequence"/>
</dbReference>
<protein>
    <recommendedName>
        <fullName evidence="4">EF-hand domain-containing protein</fullName>
    </recommendedName>
</protein>
<dbReference type="RefSeq" id="WP_375520422.1">
    <property type="nucleotide sequence ID" value="NZ_JBHIRY010000010.1"/>
</dbReference>
<dbReference type="EMBL" id="JBHIRY010000010">
    <property type="protein sequence ID" value="MFB5761285.1"/>
    <property type="molecule type" value="Genomic_DNA"/>
</dbReference>
<evidence type="ECO:0000256" key="1">
    <source>
        <dbReference type="SAM" id="SignalP"/>
    </source>
</evidence>
<evidence type="ECO:0000313" key="2">
    <source>
        <dbReference type="EMBL" id="MFB5761285.1"/>
    </source>
</evidence>
<feature type="signal peptide" evidence="1">
    <location>
        <begin position="1"/>
        <end position="27"/>
    </location>
</feature>
<evidence type="ECO:0000313" key="3">
    <source>
        <dbReference type="Proteomes" id="UP001580430"/>
    </source>
</evidence>
<keyword evidence="3" id="KW-1185">Reference proteome</keyword>
<reference evidence="2 3" key="1">
    <citation type="submission" date="2024-09" db="EMBL/GenBank/DDBJ databases">
        <title>Paenibacillus zeirhizospherea sp. nov., isolated from surface of the maize (Zea mays) roots in a horticulture field, Hungary.</title>
        <authorList>
            <person name="Marton D."/>
            <person name="Farkas M."/>
            <person name="Bedics A."/>
            <person name="Toth E."/>
            <person name="Tancsics A."/>
            <person name="Boka K."/>
            <person name="Marati G."/>
            <person name="Kriszt B."/>
            <person name="Cserhati M."/>
        </authorList>
    </citation>
    <scope>NUCLEOTIDE SEQUENCE [LARGE SCALE GENOMIC DNA]</scope>
    <source>
        <strain evidence="2 3">JCM 18446</strain>
    </source>
</reference>
<name>A0ABV5C1Q5_9BACL</name>
<organism evidence="2 3">
    <name type="scientific">Paenibacillus medicaginis</name>
    <dbReference type="NCBI Taxonomy" id="1470560"/>
    <lineage>
        <taxon>Bacteria</taxon>
        <taxon>Bacillati</taxon>
        <taxon>Bacillota</taxon>
        <taxon>Bacilli</taxon>
        <taxon>Bacillales</taxon>
        <taxon>Paenibacillaceae</taxon>
        <taxon>Paenibacillus</taxon>
    </lineage>
</organism>
<accession>A0ABV5C1Q5</accession>
<sequence>MNGKKVIYRCVLLTLSSMLVSVSPVYAGYGSFQTAGVDEDGNIDHAIFDNLSSEYKKALENFYIDESVVKNIISGTNFKVLKESDIKDLLLRYLDVKSNRTITRGEFVKIFDGGFGEFHGEQDLANGLSLYHSYLLDLQKKDYITESDFTTGDYNTNITRLEMIKIAVRAANRLSGSDKFSALVAIQAGLLSSKNGNLNLDDPVTVREALQMTDNVLWLTKTDWLGKTESLNVDKKALTLIKSTLDREIDPWNRKIRTTNLPKNADDYLYILDDIPNSMYEMKYPPGGEVFPFKPSKERITGLAYNKTEADGMVKNVEEFYKLILNVDYRTIDNNWAQNVYKLMSTQGVNDYSLNKRMNSLRNYVKWVKQKKIILKGSLKVEPSMTYSLGFIYARAKVNLQIIKAPKDAYMLNKDQTALYWGSYTGMSYFKKGPGTNINLYSDIRIAPDKVNADWGEYKVANEELFKNFSIIK</sequence>
<feature type="chain" id="PRO_5047537853" description="EF-hand domain-containing protein" evidence="1">
    <location>
        <begin position="28"/>
        <end position="473"/>
    </location>
</feature>
<keyword evidence="1" id="KW-0732">Signal</keyword>
<gene>
    <name evidence="2" type="ORF">ACE5LO_12880</name>
</gene>